<dbReference type="Proteomes" id="UP000199034">
    <property type="component" value="Unassembled WGS sequence"/>
</dbReference>
<feature type="transmembrane region" description="Helical" evidence="3">
    <location>
        <begin position="32"/>
        <end position="57"/>
    </location>
</feature>
<dbReference type="InterPro" id="IPR015914">
    <property type="entry name" value="PAPs_N"/>
</dbReference>
<dbReference type="PANTHER" id="PTHR22953:SF153">
    <property type="entry name" value="PURPLE ACID PHOSPHATASE"/>
    <property type="match status" value="1"/>
</dbReference>
<dbReference type="InterPro" id="IPR039331">
    <property type="entry name" value="PAPs-like"/>
</dbReference>
<evidence type="ECO:0000256" key="1">
    <source>
        <dbReference type="ARBA" id="ARBA00022729"/>
    </source>
</evidence>
<protein>
    <submittedName>
        <fullName evidence="7">Ig-like domain (Group 3)</fullName>
    </submittedName>
</protein>
<feature type="domain" description="Calcineurin-like phosphoesterase" evidence="4">
    <location>
        <begin position="207"/>
        <end position="372"/>
    </location>
</feature>
<keyword evidence="3" id="KW-0812">Transmembrane</keyword>
<dbReference type="Gene3D" id="2.60.40.380">
    <property type="entry name" value="Purple acid phosphatase-like, N-terminal"/>
    <property type="match status" value="1"/>
</dbReference>
<dbReference type="OrthoDB" id="9804511at2"/>
<reference evidence="7 8" key="1">
    <citation type="submission" date="2016-10" db="EMBL/GenBank/DDBJ databases">
        <authorList>
            <person name="de Groot N.N."/>
        </authorList>
    </citation>
    <scope>NUCLEOTIDE SEQUENCE [LARGE SCALE GENOMIC DNA]</scope>
    <source>
        <strain evidence="7 8">CGMCC 4.6858</strain>
    </source>
</reference>
<evidence type="ECO:0000313" key="8">
    <source>
        <dbReference type="Proteomes" id="UP000199034"/>
    </source>
</evidence>
<feature type="region of interest" description="Disordered" evidence="2">
    <location>
        <begin position="1"/>
        <end position="28"/>
    </location>
</feature>
<dbReference type="STRING" id="1045774.SAMN05421872_1162"/>
<dbReference type="GO" id="GO:0005975">
    <property type="term" value="P:carbohydrate metabolic process"/>
    <property type="evidence" value="ECO:0007669"/>
    <property type="project" value="UniProtKB-ARBA"/>
</dbReference>
<gene>
    <name evidence="7" type="ORF">SAMN05421872_1162</name>
</gene>
<name>A0A1G7ANU9_9ACTN</name>
<sequence length="716" mass="75206">MSTGTPGSSSTRPADPGRTPGRSRWRPTRAGLVVGSLALGLVATTGVVSLAAGGGLAPPAVNPATIYDPQVVPDRVILTPTATPAVSQSVSWRTSTSAGAPRLQLAVAVPGVVTAERTVEATTTTFRTDLGYDVAHHSATITDLKAATTYVYRVGDGDTWSEWAEFTTAAATAEPFSFIMQGDAQNDIKSYVSRTFRAATEARPYARAVLHAGDLIDTDISDAEWGQWFEAAGYANGGMNVIAAAGNHEYYPGPTLSRHWGAQFEYPGNGPATDERVTQLYDENVYYTDYQGVRFIALNSNFPGDTAAMAAQTAWLEDVLKNNPNQWTVATFHHPVFSVTSGRDNAALRQAWLPLFEKYDVDIVMQGHDHAYGRGNLLANEAGLPAGATKDKSHTGPVYLVSVAGPKYYVPDPADSNNWVTNGAHLRVVGRDTQLYQLVDVKAGEMHVETWDVAGNLVDAFTIAKSAGKKLVTTETTARASGPGSTRGDIGRPSLPEPAVPGAVPTDEPTEEPEEPTTPTPTLVTPTVTADRAARQVYGTSTPVRVTARVAPVAGVVPAGSVVVRDGRTVVATGVGVNASGVATAVLPRTLSAGRHALTVTFVPRGTAVRGGTSAPVLVNVTKARSTTRVTAPARVRPGQRGRLTVRVSVPGIAAPNAALVVRDGKRVVARVVLKAGKATVRLPRLAPGKHRITVAYAGTANVAGSTSAARVVRVR</sequence>
<dbReference type="RefSeq" id="WP_090860643.1">
    <property type="nucleotide sequence ID" value="NZ_FMZM01000016.1"/>
</dbReference>
<dbReference type="InterPro" id="IPR013783">
    <property type="entry name" value="Ig-like_fold"/>
</dbReference>
<feature type="domain" description="Purple acid phosphatase N-terminal" evidence="6">
    <location>
        <begin position="73"/>
        <end position="168"/>
    </location>
</feature>
<dbReference type="Pfam" id="PF16640">
    <property type="entry name" value="Big_3_5"/>
    <property type="match status" value="1"/>
</dbReference>
<dbReference type="Gene3D" id="2.60.40.10">
    <property type="entry name" value="Immunoglobulins"/>
    <property type="match status" value="2"/>
</dbReference>
<proteinExistence type="predicted"/>
<feature type="compositionally biased region" description="Low complexity" evidence="2">
    <location>
        <begin position="1"/>
        <end position="11"/>
    </location>
</feature>
<evidence type="ECO:0000256" key="3">
    <source>
        <dbReference type="SAM" id="Phobius"/>
    </source>
</evidence>
<dbReference type="GO" id="GO:0003993">
    <property type="term" value="F:acid phosphatase activity"/>
    <property type="evidence" value="ECO:0007669"/>
    <property type="project" value="InterPro"/>
</dbReference>
<dbReference type="InterPro" id="IPR004843">
    <property type="entry name" value="Calcineurin-like_PHP"/>
</dbReference>
<dbReference type="SUPFAM" id="SSF49363">
    <property type="entry name" value="Purple acid phosphatase, N-terminal domain"/>
    <property type="match status" value="1"/>
</dbReference>
<dbReference type="Gene3D" id="3.60.21.10">
    <property type="match status" value="1"/>
</dbReference>
<dbReference type="EMBL" id="FMZM01000016">
    <property type="protein sequence ID" value="SDE16137.1"/>
    <property type="molecule type" value="Genomic_DNA"/>
</dbReference>
<keyword evidence="8" id="KW-1185">Reference proteome</keyword>
<dbReference type="Pfam" id="PF00149">
    <property type="entry name" value="Metallophos"/>
    <property type="match status" value="1"/>
</dbReference>
<evidence type="ECO:0000259" key="6">
    <source>
        <dbReference type="Pfam" id="PF16656"/>
    </source>
</evidence>
<keyword evidence="3" id="KW-1133">Transmembrane helix</keyword>
<evidence type="ECO:0000259" key="4">
    <source>
        <dbReference type="Pfam" id="PF00149"/>
    </source>
</evidence>
<evidence type="ECO:0000259" key="5">
    <source>
        <dbReference type="Pfam" id="PF16640"/>
    </source>
</evidence>
<dbReference type="SUPFAM" id="SSF56300">
    <property type="entry name" value="Metallo-dependent phosphatases"/>
    <property type="match status" value="1"/>
</dbReference>
<accession>A0A1G7ANU9</accession>
<dbReference type="PANTHER" id="PTHR22953">
    <property type="entry name" value="ACID PHOSPHATASE RELATED"/>
    <property type="match status" value="1"/>
</dbReference>
<dbReference type="GO" id="GO:0046872">
    <property type="term" value="F:metal ion binding"/>
    <property type="evidence" value="ECO:0007669"/>
    <property type="project" value="InterPro"/>
</dbReference>
<feature type="domain" description="Bacterial Ig-like" evidence="5">
    <location>
        <begin position="631"/>
        <end position="715"/>
    </location>
</feature>
<organism evidence="7 8">
    <name type="scientific">Nocardioides lianchengensis</name>
    <dbReference type="NCBI Taxonomy" id="1045774"/>
    <lineage>
        <taxon>Bacteria</taxon>
        <taxon>Bacillati</taxon>
        <taxon>Actinomycetota</taxon>
        <taxon>Actinomycetes</taxon>
        <taxon>Propionibacteriales</taxon>
        <taxon>Nocardioidaceae</taxon>
        <taxon>Nocardioides</taxon>
    </lineage>
</organism>
<keyword evidence="1" id="KW-0732">Signal</keyword>
<dbReference type="AlphaFoldDB" id="A0A1G7ANU9"/>
<dbReference type="Pfam" id="PF16656">
    <property type="entry name" value="Pur_ac_phosph_N"/>
    <property type="match status" value="1"/>
</dbReference>
<evidence type="ECO:0000313" key="7">
    <source>
        <dbReference type="EMBL" id="SDE16137.1"/>
    </source>
</evidence>
<dbReference type="InterPro" id="IPR029052">
    <property type="entry name" value="Metallo-depent_PP-like"/>
</dbReference>
<keyword evidence="3" id="KW-0472">Membrane</keyword>
<feature type="region of interest" description="Disordered" evidence="2">
    <location>
        <begin position="471"/>
        <end position="526"/>
    </location>
</feature>
<dbReference type="InterPro" id="IPR032109">
    <property type="entry name" value="Big_3_5"/>
</dbReference>
<dbReference type="InterPro" id="IPR008963">
    <property type="entry name" value="Purple_acid_Pase-like_N"/>
</dbReference>
<evidence type="ECO:0000256" key="2">
    <source>
        <dbReference type="SAM" id="MobiDB-lite"/>
    </source>
</evidence>